<dbReference type="Pfam" id="PF08389">
    <property type="entry name" value="Xpo1"/>
    <property type="match status" value="1"/>
</dbReference>
<name>A7T3X5_NEMVE</name>
<dbReference type="GO" id="GO:0006611">
    <property type="term" value="P:protein export from nucleus"/>
    <property type="evidence" value="ECO:0007669"/>
    <property type="project" value="InterPro"/>
</dbReference>
<accession>A7T3X5</accession>
<dbReference type="PANTHER" id="PTHR11223:SF3">
    <property type="entry name" value="EXPORTIN-5"/>
    <property type="match status" value="1"/>
</dbReference>
<reference evidence="2 3" key="1">
    <citation type="journal article" date="2007" name="Science">
        <title>Sea anemone genome reveals ancestral eumetazoan gene repertoire and genomic organization.</title>
        <authorList>
            <person name="Putnam N.H."/>
            <person name="Srivastava M."/>
            <person name="Hellsten U."/>
            <person name="Dirks B."/>
            <person name="Chapman J."/>
            <person name="Salamov A."/>
            <person name="Terry A."/>
            <person name="Shapiro H."/>
            <person name="Lindquist E."/>
            <person name="Kapitonov V.V."/>
            <person name="Jurka J."/>
            <person name="Genikhovich G."/>
            <person name="Grigoriev I.V."/>
            <person name="Lucas S.M."/>
            <person name="Steele R.E."/>
            <person name="Finnerty J.R."/>
            <person name="Technau U."/>
            <person name="Martindale M.Q."/>
            <person name="Rokhsar D.S."/>
        </authorList>
    </citation>
    <scope>NUCLEOTIDE SEQUENCE [LARGE SCALE GENOMIC DNA]</scope>
    <source>
        <strain evidence="3">CH2 X CH6</strain>
    </source>
</reference>
<dbReference type="InParanoid" id="A7T3X5"/>
<keyword evidence="3" id="KW-1185">Reference proteome</keyword>
<dbReference type="Gene3D" id="1.25.10.10">
    <property type="entry name" value="Leucine-rich Repeat Variant"/>
    <property type="match status" value="1"/>
</dbReference>
<proteinExistence type="predicted"/>
<dbReference type="STRING" id="45351.A7T3X5"/>
<dbReference type="InterPro" id="IPR016024">
    <property type="entry name" value="ARM-type_fold"/>
</dbReference>
<dbReference type="FunFam" id="1.25.10.10:FF:002647">
    <property type="entry name" value="Predicted protein"/>
    <property type="match status" value="1"/>
</dbReference>
<gene>
    <name evidence="2" type="ORF">NEMVEDRAFT_v1g144913</name>
</gene>
<evidence type="ECO:0000259" key="1">
    <source>
        <dbReference type="Pfam" id="PF08389"/>
    </source>
</evidence>
<dbReference type="eggNOG" id="KOG2020">
    <property type="taxonomic scope" value="Eukaryota"/>
</dbReference>
<dbReference type="SUPFAM" id="SSF48371">
    <property type="entry name" value="ARM repeat"/>
    <property type="match status" value="1"/>
</dbReference>
<dbReference type="EMBL" id="DS470682">
    <property type="protein sequence ID" value="EDO29338.1"/>
    <property type="molecule type" value="Genomic_DNA"/>
</dbReference>
<protein>
    <recommendedName>
        <fullName evidence="1">Exportin-1/Importin-beta-like domain-containing protein</fullName>
    </recommendedName>
</protein>
<feature type="non-terminal residue" evidence="2">
    <location>
        <position position="110"/>
    </location>
</feature>
<organism evidence="2 3">
    <name type="scientific">Nematostella vectensis</name>
    <name type="common">Starlet sea anemone</name>
    <dbReference type="NCBI Taxonomy" id="45351"/>
    <lineage>
        <taxon>Eukaryota</taxon>
        <taxon>Metazoa</taxon>
        <taxon>Cnidaria</taxon>
        <taxon>Anthozoa</taxon>
        <taxon>Hexacorallia</taxon>
        <taxon>Actiniaria</taxon>
        <taxon>Edwardsiidae</taxon>
        <taxon>Nematostella</taxon>
    </lineage>
</organism>
<dbReference type="InterPro" id="IPR013598">
    <property type="entry name" value="Exportin-1/Importin-b-like"/>
</dbReference>
<dbReference type="InterPro" id="IPR045065">
    <property type="entry name" value="XPO1/5"/>
</dbReference>
<dbReference type="GO" id="GO:0005049">
    <property type="term" value="F:nuclear export signal receptor activity"/>
    <property type="evidence" value="ECO:0007669"/>
    <property type="project" value="InterPro"/>
</dbReference>
<feature type="domain" description="Exportin-1/Importin-beta-like" evidence="1">
    <location>
        <begin position="9"/>
        <end position="103"/>
    </location>
</feature>
<dbReference type="PANTHER" id="PTHR11223">
    <property type="entry name" value="EXPORTIN 1/5"/>
    <property type="match status" value="1"/>
</dbReference>
<dbReference type="AlphaFoldDB" id="A7T3X5"/>
<sequence>GTKPMSEEPYHLKESLARLVAEVAKREWPQSWENFLSDLNGMCPLGKTQQELVLMVLLRLAEDVIGMDVNLQNQRKREMMLALNTHSEGIFKFFLNMLTYNSKMLNQMVS</sequence>
<dbReference type="InterPro" id="IPR011989">
    <property type="entry name" value="ARM-like"/>
</dbReference>
<evidence type="ECO:0000313" key="2">
    <source>
        <dbReference type="EMBL" id="EDO29338.1"/>
    </source>
</evidence>
<dbReference type="HOGENOM" id="CLU_2177380_0_0_1"/>
<dbReference type="KEGG" id="nve:5499889"/>
<evidence type="ECO:0000313" key="3">
    <source>
        <dbReference type="Proteomes" id="UP000001593"/>
    </source>
</evidence>
<dbReference type="Proteomes" id="UP000001593">
    <property type="component" value="Unassembled WGS sequence"/>
</dbReference>
<dbReference type="PhylomeDB" id="A7T3X5"/>